<dbReference type="SUPFAM" id="SSF56037">
    <property type="entry name" value="PheT/TilS domain"/>
    <property type="match status" value="1"/>
</dbReference>
<comment type="function">
    <text evidence="7">Ligates lysine onto the cytidine present at position 34 of the AUA codon-specific tRNA(Ile) that contains the anticodon CAU, in an ATP-dependent manner. Cytidine is converted to lysidine, thus changing the amino acid specificity of the tRNA from methionine to isoleucine.</text>
</comment>
<proteinExistence type="inferred from homology"/>
<reference evidence="10 11" key="1">
    <citation type="submission" date="2018-06" db="EMBL/GenBank/DDBJ databases">
        <authorList>
            <consortium name="Pathogen Informatics"/>
            <person name="Doyle S."/>
        </authorList>
    </citation>
    <scope>NUCLEOTIDE SEQUENCE [LARGE SCALE GENOMIC DNA]</scope>
    <source>
        <strain evidence="10 11">NCTC10465</strain>
    </source>
</reference>
<dbReference type="Pfam" id="PF01171">
    <property type="entry name" value="ATP_bind_3"/>
    <property type="match status" value="1"/>
</dbReference>
<dbReference type="Gene3D" id="3.40.50.620">
    <property type="entry name" value="HUPs"/>
    <property type="match status" value="1"/>
</dbReference>
<dbReference type="AlphaFoldDB" id="A0A378Q763"/>
<organism evidence="10 11">
    <name type="scientific">Faucicola osloensis</name>
    <name type="common">Moraxella osloensis</name>
    <dbReference type="NCBI Taxonomy" id="34062"/>
    <lineage>
        <taxon>Bacteria</taxon>
        <taxon>Pseudomonadati</taxon>
        <taxon>Pseudomonadota</taxon>
        <taxon>Gammaproteobacteria</taxon>
        <taxon>Moraxellales</taxon>
        <taxon>Moraxellaceae</taxon>
        <taxon>Faucicola</taxon>
    </lineage>
</organism>
<gene>
    <name evidence="7 10" type="primary">tilS</name>
    <name evidence="10" type="ORF">NCTC10465_00426</name>
</gene>
<evidence type="ECO:0000259" key="8">
    <source>
        <dbReference type="Pfam" id="PF01171"/>
    </source>
</evidence>
<dbReference type="InterPro" id="IPR012094">
    <property type="entry name" value="tRNA_Ile_lys_synt"/>
</dbReference>
<dbReference type="GO" id="GO:0005737">
    <property type="term" value="C:cytoplasm"/>
    <property type="evidence" value="ECO:0007669"/>
    <property type="project" value="UniProtKB-SubCell"/>
</dbReference>
<keyword evidence="1 7" id="KW-0963">Cytoplasm</keyword>
<dbReference type="GO" id="GO:0032267">
    <property type="term" value="F:tRNA(Ile)-lysidine synthase activity"/>
    <property type="evidence" value="ECO:0007669"/>
    <property type="project" value="UniProtKB-EC"/>
</dbReference>
<dbReference type="PANTHER" id="PTHR43033">
    <property type="entry name" value="TRNA(ILE)-LYSIDINE SYNTHASE-RELATED"/>
    <property type="match status" value="1"/>
</dbReference>
<evidence type="ECO:0000313" key="11">
    <source>
        <dbReference type="Proteomes" id="UP000255230"/>
    </source>
</evidence>
<keyword evidence="2 7" id="KW-0436">Ligase</keyword>
<comment type="similarity">
    <text evidence="7">Belongs to the tRNA(Ile)-lysidine synthase family.</text>
</comment>
<dbReference type="SUPFAM" id="SSF52402">
    <property type="entry name" value="Adenine nucleotide alpha hydrolases-like"/>
    <property type="match status" value="1"/>
</dbReference>
<keyword evidence="11" id="KW-1185">Reference proteome</keyword>
<keyword evidence="3 7" id="KW-0819">tRNA processing</keyword>
<dbReference type="InterPro" id="IPR011063">
    <property type="entry name" value="TilS/TtcA_N"/>
</dbReference>
<evidence type="ECO:0000256" key="4">
    <source>
        <dbReference type="ARBA" id="ARBA00022741"/>
    </source>
</evidence>
<dbReference type="PANTHER" id="PTHR43033:SF1">
    <property type="entry name" value="TRNA(ILE)-LYSIDINE SYNTHASE-RELATED"/>
    <property type="match status" value="1"/>
</dbReference>
<dbReference type="GO" id="GO:0006400">
    <property type="term" value="P:tRNA modification"/>
    <property type="evidence" value="ECO:0007669"/>
    <property type="project" value="UniProtKB-UniRule"/>
</dbReference>
<keyword evidence="5 7" id="KW-0067">ATP-binding</keyword>
<dbReference type="Pfam" id="PF09179">
    <property type="entry name" value="TilS"/>
    <property type="match status" value="1"/>
</dbReference>
<accession>A0A378Q763</accession>
<comment type="catalytic activity">
    <reaction evidence="6 7">
        <text>cytidine(34) in tRNA(Ile2) + L-lysine + ATP = lysidine(34) in tRNA(Ile2) + AMP + diphosphate + H(+)</text>
        <dbReference type="Rhea" id="RHEA:43744"/>
        <dbReference type="Rhea" id="RHEA-COMP:10625"/>
        <dbReference type="Rhea" id="RHEA-COMP:10670"/>
        <dbReference type="ChEBI" id="CHEBI:15378"/>
        <dbReference type="ChEBI" id="CHEBI:30616"/>
        <dbReference type="ChEBI" id="CHEBI:32551"/>
        <dbReference type="ChEBI" id="CHEBI:33019"/>
        <dbReference type="ChEBI" id="CHEBI:82748"/>
        <dbReference type="ChEBI" id="CHEBI:83665"/>
        <dbReference type="ChEBI" id="CHEBI:456215"/>
        <dbReference type="EC" id="6.3.4.19"/>
    </reaction>
</comment>
<evidence type="ECO:0000313" key="10">
    <source>
        <dbReference type="EMBL" id="STY96663.1"/>
    </source>
</evidence>
<comment type="domain">
    <text evidence="7">The N-terminal region contains the highly conserved SGGXDS motif, predicted to be a P-loop motif involved in ATP binding.</text>
</comment>
<evidence type="ECO:0000256" key="7">
    <source>
        <dbReference type="HAMAP-Rule" id="MF_01161"/>
    </source>
</evidence>
<feature type="binding site" evidence="7">
    <location>
        <begin position="46"/>
        <end position="51"/>
    </location>
    <ligand>
        <name>ATP</name>
        <dbReference type="ChEBI" id="CHEBI:30616"/>
    </ligand>
</feature>
<dbReference type="InterPro" id="IPR014729">
    <property type="entry name" value="Rossmann-like_a/b/a_fold"/>
</dbReference>
<name>A0A378Q763_FAUOS</name>
<evidence type="ECO:0000256" key="6">
    <source>
        <dbReference type="ARBA" id="ARBA00048539"/>
    </source>
</evidence>
<evidence type="ECO:0000256" key="5">
    <source>
        <dbReference type="ARBA" id="ARBA00022840"/>
    </source>
</evidence>
<evidence type="ECO:0000256" key="2">
    <source>
        <dbReference type="ARBA" id="ARBA00022598"/>
    </source>
</evidence>
<evidence type="ECO:0000259" key="9">
    <source>
        <dbReference type="Pfam" id="PF09179"/>
    </source>
</evidence>
<protein>
    <recommendedName>
        <fullName evidence="7">tRNA(Ile)-lysidine synthase</fullName>
        <ecNumber evidence="7">6.3.4.19</ecNumber>
    </recommendedName>
    <alternativeName>
        <fullName evidence="7">tRNA(Ile)-2-lysyl-cytidine synthase</fullName>
    </alternativeName>
    <alternativeName>
        <fullName evidence="7">tRNA(Ile)-lysidine synthetase</fullName>
    </alternativeName>
</protein>
<dbReference type="Proteomes" id="UP000255230">
    <property type="component" value="Unassembled WGS sequence"/>
</dbReference>
<dbReference type="Gene3D" id="1.20.59.20">
    <property type="match status" value="1"/>
</dbReference>
<dbReference type="HAMAP" id="MF_01161">
    <property type="entry name" value="tRNA_Ile_lys_synt"/>
    <property type="match status" value="1"/>
</dbReference>
<comment type="subcellular location">
    <subcellularLocation>
        <location evidence="7">Cytoplasm</location>
    </subcellularLocation>
</comment>
<dbReference type="EC" id="6.3.4.19" evidence="7"/>
<feature type="domain" description="tRNA(Ile)-lysidine synthase substrate-binding" evidence="9">
    <location>
        <begin position="294"/>
        <end position="361"/>
    </location>
</feature>
<evidence type="ECO:0000256" key="3">
    <source>
        <dbReference type="ARBA" id="ARBA00022694"/>
    </source>
</evidence>
<sequence length="500" mass="56758">MSSIPMSSVLMPPVPMSPVIEATQQSYQTHINPHPKATTKIFIACSGGRDSMALLFACQQLQLPIHVIHINHKLQKISDDWQQLVEGYCHKHHIDYDSVCIDWQSQQIYAADSTINHEQQVNEQQGSTQEVNEQQARTARYHAIIQIAGENAIVALAHHANDQVETLLMNLCQGTGLTGLTGMTAFGVQHEFGTPIWLWRPLLGITRDEISDFVAAQHIPYVDDPTNFGVANQRAFLRNQILPLLDERFHKLVQNITRTQQNLTEAQRIVEEQYQQDLALCQWSNGWTSHQQCLHILNLKSLSQARRFNLLHHWVKGSQKFAPTRQLIVQIERLLQSAQTDQQAILQWQGIEIRKYRDTLYRLDADYVKAIHGKSDNRVLANLAADVALSVGLSLELALASRAVLPNESFQLLSQSFHQSFKKLCQRFDIPSWERQFAKVVILEDNNEKALTASQTPKRLALLLPNISVWLADASELNLATQAPCPWHLVWTDSLDSQSH</sequence>
<dbReference type="EMBL" id="UGPY01000001">
    <property type="protein sequence ID" value="STY96663.1"/>
    <property type="molecule type" value="Genomic_DNA"/>
</dbReference>
<keyword evidence="4 7" id="KW-0547">Nucleotide-binding</keyword>
<evidence type="ECO:0000256" key="1">
    <source>
        <dbReference type="ARBA" id="ARBA00022490"/>
    </source>
</evidence>
<dbReference type="InterPro" id="IPR012795">
    <property type="entry name" value="tRNA_Ile_lys_synt_N"/>
</dbReference>
<dbReference type="NCBIfam" id="TIGR02432">
    <property type="entry name" value="lysidine_TilS_N"/>
    <property type="match status" value="1"/>
</dbReference>
<feature type="domain" description="tRNA(Ile)-lysidine/2-thiocytidine synthase N-terminal" evidence="8">
    <location>
        <begin position="40"/>
        <end position="240"/>
    </location>
</feature>
<dbReference type="SUPFAM" id="SSF82829">
    <property type="entry name" value="MesJ substrate recognition domain-like"/>
    <property type="match status" value="1"/>
</dbReference>
<dbReference type="InterPro" id="IPR015262">
    <property type="entry name" value="tRNA_Ile_lys_synt_subst-bd"/>
</dbReference>
<dbReference type="CDD" id="cd01992">
    <property type="entry name" value="TilS_N"/>
    <property type="match status" value="1"/>
</dbReference>
<dbReference type="GO" id="GO:0005524">
    <property type="term" value="F:ATP binding"/>
    <property type="evidence" value="ECO:0007669"/>
    <property type="project" value="UniProtKB-UniRule"/>
</dbReference>